<dbReference type="EMBL" id="GFPF01000672">
    <property type="protein sequence ID" value="MAA11818.1"/>
    <property type="molecule type" value="Transcribed_RNA"/>
</dbReference>
<dbReference type="InterPro" id="IPR019509">
    <property type="entry name" value="Carboxypeptidase_inhibitor_I68"/>
</dbReference>
<proteinExistence type="predicted"/>
<protein>
    <submittedName>
        <fullName evidence="1">Carboxypeptidase inhibitor</fullName>
    </submittedName>
</protein>
<name>A0A224Y2P8_9ACAR</name>
<dbReference type="AlphaFoldDB" id="A0A224Y2P8"/>
<reference evidence="1" key="1">
    <citation type="journal article" date="2017" name="Parasit. Vectors">
        <title>Sialotranscriptomics of Rhipicephalus zambeziensis reveals intricate expression profiles of secretory proteins and suggests tight temporal transcriptional regulation during blood-feeding.</title>
        <authorList>
            <person name="de Castro M.H."/>
            <person name="de Klerk D."/>
            <person name="Pienaar R."/>
            <person name="Rees D.J.G."/>
            <person name="Mans B.J."/>
        </authorList>
    </citation>
    <scope>NUCLEOTIDE SEQUENCE</scope>
    <source>
        <tissue evidence="1">Salivary glands</tissue>
    </source>
</reference>
<sequence>MKHAAYISLVLASGAALVFVRVYAFTGMTKCDKIGFGCISYSNCPTKKSLGTYGCGGFRICCQLATLNKCKYKGGTCQKTCNKTVNPYGNCGWRGYQCCLPV</sequence>
<organism evidence="1">
    <name type="scientific">Rhipicephalus zambeziensis</name>
    <dbReference type="NCBI Taxonomy" id="60191"/>
    <lineage>
        <taxon>Eukaryota</taxon>
        <taxon>Metazoa</taxon>
        <taxon>Ecdysozoa</taxon>
        <taxon>Arthropoda</taxon>
        <taxon>Chelicerata</taxon>
        <taxon>Arachnida</taxon>
        <taxon>Acari</taxon>
        <taxon>Parasitiformes</taxon>
        <taxon>Ixodida</taxon>
        <taxon>Ixodoidea</taxon>
        <taxon>Ixodidae</taxon>
        <taxon>Rhipicephalinae</taxon>
        <taxon>Rhipicephalus</taxon>
        <taxon>Rhipicephalus</taxon>
    </lineage>
</organism>
<accession>A0A224Y2P8</accession>
<evidence type="ECO:0000313" key="1">
    <source>
        <dbReference type="EMBL" id="MAA11818.1"/>
    </source>
</evidence>
<dbReference type="Gene3D" id="3.30.1680.50">
    <property type="entry name" value="Carboxypeptidase inhibitor, N-terminal domain"/>
    <property type="match status" value="1"/>
</dbReference>
<dbReference type="Pfam" id="PF10468">
    <property type="entry name" value="Inhibitor_I68"/>
    <property type="match status" value="1"/>
</dbReference>
<dbReference type="GO" id="GO:0008191">
    <property type="term" value="F:metalloendopeptidase inhibitor activity"/>
    <property type="evidence" value="ECO:0007669"/>
    <property type="project" value="InterPro"/>
</dbReference>